<dbReference type="GO" id="GO:0015280">
    <property type="term" value="F:ligand-gated sodium channel activity"/>
    <property type="evidence" value="ECO:0007669"/>
    <property type="project" value="TreeGrafter"/>
</dbReference>
<dbReference type="EMBL" id="JAKKPZ010000015">
    <property type="protein sequence ID" value="KAI1713557.1"/>
    <property type="molecule type" value="Genomic_DNA"/>
</dbReference>
<dbReference type="Gene3D" id="1.10.287.770">
    <property type="entry name" value="YojJ-like"/>
    <property type="match status" value="1"/>
</dbReference>
<reference evidence="16" key="1">
    <citation type="submission" date="2022-01" db="EMBL/GenBank/DDBJ databases">
        <title>Genome Sequence Resource for Two Populations of Ditylenchus destructor, the Migratory Endoparasitic Phytonematode.</title>
        <authorList>
            <person name="Zhang H."/>
            <person name="Lin R."/>
            <person name="Xie B."/>
        </authorList>
    </citation>
    <scope>NUCLEOTIDE SEQUENCE</scope>
    <source>
        <strain evidence="16">BazhouSP</strain>
    </source>
</reference>
<keyword evidence="17" id="KW-1185">Reference proteome</keyword>
<evidence type="ECO:0000256" key="12">
    <source>
        <dbReference type="ARBA" id="ARBA00023303"/>
    </source>
</evidence>
<comment type="subcellular location">
    <subcellularLocation>
        <location evidence="1">Membrane</location>
        <topology evidence="1">Multi-pass membrane protein</topology>
    </subcellularLocation>
</comment>
<dbReference type="NCBIfam" id="TIGR00867">
    <property type="entry name" value="deg-1"/>
    <property type="match status" value="1"/>
</dbReference>
<keyword evidence="6 15" id="KW-1133">Transmembrane helix</keyword>
<feature type="transmembrane region" description="Helical" evidence="15">
    <location>
        <begin position="56"/>
        <end position="76"/>
    </location>
</feature>
<name>A0AAD4N5J4_9BILA</name>
<dbReference type="InterPro" id="IPR020903">
    <property type="entry name" value="ENaC_CS"/>
</dbReference>
<keyword evidence="5 13" id="KW-0812">Transmembrane</keyword>
<keyword evidence="10" id="KW-0325">Glycoprotein</keyword>
<dbReference type="PANTHER" id="PTHR11690">
    <property type="entry name" value="AMILORIDE-SENSITIVE SODIUM CHANNEL-RELATED"/>
    <property type="match status" value="1"/>
</dbReference>
<feature type="region of interest" description="Disordered" evidence="14">
    <location>
        <begin position="264"/>
        <end position="283"/>
    </location>
</feature>
<accession>A0AAD4N5J4</accession>
<evidence type="ECO:0000256" key="13">
    <source>
        <dbReference type="RuleBase" id="RU000679"/>
    </source>
</evidence>
<dbReference type="FunFam" id="1.10.287.770:FF:000001">
    <property type="entry name" value="Acid-sensing ion channel subunit 1"/>
    <property type="match status" value="1"/>
</dbReference>
<protein>
    <submittedName>
        <fullName evidence="16">Amiloride-sensitive sodium channel domain-containing protein</fullName>
    </submittedName>
</protein>
<comment type="caution">
    <text evidence="16">The sequence shown here is derived from an EMBL/GenBank/DDBJ whole genome shotgun (WGS) entry which is preliminary data.</text>
</comment>
<dbReference type="PRINTS" id="PR01078">
    <property type="entry name" value="AMINACHANNEL"/>
</dbReference>
<evidence type="ECO:0000256" key="8">
    <source>
        <dbReference type="ARBA" id="ARBA00023065"/>
    </source>
</evidence>
<evidence type="ECO:0000256" key="14">
    <source>
        <dbReference type="SAM" id="MobiDB-lite"/>
    </source>
</evidence>
<dbReference type="InterPro" id="IPR001873">
    <property type="entry name" value="ENaC"/>
</dbReference>
<feature type="compositionally biased region" description="Polar residues" evidence="14">
    <location>
        <begin position="677"/>
        <end position="690"/>
    </location>
</feature>
<organism evidence="16 17">
    <name type="scientific">Ditylenchus destructor</name>
    <dbReference type="NCBI Taxonomy" id="166010"/>
    <lineage>
        <taxon>Eukaryota</taxon>
        <taxon>Metazoa</taxon>
        <taxon>Ecdysozoa</taxon>
        <taxon>Nematoda</taxon>
        <taxon>Chromadorea</taxon>
        <taxon>Rhabditida</taxon>
        <taxon>Tylenchina</taxon>
        <taxon>Tylenchomorpha</taxon>
        <taxon>Sphaerularioidea</taxon>
        <taxon>Anguinidae</taxon>
        <taxon>Anguininae</taxon>
        <taxon>Ditylenchus</taxon>
    </lineage>
</organism>
<evidence type="ECO:0000256" key="9">
    <source>
        <dbReference type="ARBA" id="ARBA00023136"/>
    </source>
</evidence>
<keyword evidence="3 13" id="KW-0813">Transport</keyword>
<keyword evidence="7" id="KW-0915">Sodium</keyword>
<keyword evidence="11 13" id="KW-0739">Sodium transport</keyword>
<gene>
    <name evidence="16" type="ORF">DdX_09075</name>
</gene>
<dbReference type="Proteomes" id="UP001201812">
    <property type="component" value="Unassembled WGS sequence"/>
</dbReference>
<feature type="region of interest" description="Disordered" evidence="14">
    <location>
        <begin position="677"/>
        <end position="697"/>
    </location>
</feature>
<dbReference type="PROSITE" id="PS01206">
    <property type="entry name" value="ASC"/>
    <property type="match status" value="1"/>
</dbReference>
<proteinExistence type="inferred from homology"/>
<evidence type="ECO:0000313" key="17">
    <source>
        <dbReference type="Proteomes" id="UP001201812"/>
    </source>
</evidence>
<dbReference type="AlphaFoldDB" id="A0AAD4N5J4"/>
<feature type="compositionally biased region" description="Polar residues" evidence="14">
    <location>
        <begin position="274"/>
        <end position="283"/>
    </location>
</feature>
<evidence type="ECO:0000256" key="11">
    <source>
        <dbReference type="ARBA" id="ARBA00023201"/>
    </source>
</evidence>
<keyword evidence="8 13" id="KW-0406">Ion transport</keyword>
<keyword evidence="4 13" id="KW-0894">Sodium channel</keyword>
<evidence type="ECO:0000256" key="4">
    <source>
        <dbReference type="ARBA" id="ARBA00022461"/>
    </source>
</evidence>
<evidence type="ECO:0000256" key="6">
    <source>
        <dbReference type="ARBA" id="ARBA00022989"/>
    </source>
</evidence>
<evidence type="ECO:0000256" key="7">
    <source>
        <dbReference type="ARBA" id="ARBA00023053"/>
    </source>
</evidence>
<evidence type="ECO:0000256" key="3">
    <source>
        <dbReference type="ARBA" id="ARBA00022448"/>
    </source>
</evidence>
<dbReference type="Gene3D" id="2.60.470.10">
    <property type="entry name" value="Acid-sensing ion channels like domains"/>
    <property type="match status" value="1"/>
</dbReference>
<evidence type="ECO:0000256" key="2">
    <source>
        <dbReference type="ARBA" id="ARBA00007193"/>
    </source>
</evidence>
<sequence length="785" mass="89130">MATANHHLAKKSTGQIEDARQLFRGFGESLNDFAEHTSAHGIPRAFSSRTSLKKCLWLLLFFVCLTAFSIQAYQIIMRFFRNDIIVGVELKFENIPFPSVTVCNSNPYKNSLARTMGSVRDTLQAFDDAMGKSSMTSAQSEESQMLGYSDRKKRQIHRLYEKMYSDYEGLLAVYSICSCPSDVQRDCTALKDNTNGTMCLCFYNRKNDQIWPCYRTEQWTERRCQKCSPLGDCVFSDSEGQLACVCAPVIRMCVRIEEQIPEEDLDENKEMDTAGNSTHNDANATNSASLVERIPKIWEISAAKKIPPEFLPTEQLEEKENAYGLKGLTDPIAIRSKAAENLIFAVNSLSETEKSQLSYSKREFITKCSFNGRQCFVDHDFSVYIDPSYGNCFTFNYNASENMRSERAGANYGLRFQVFVNISDYLPTTEAAGVRITVHSQEEQPFPDTHGYNAPTGFVSSFGIRLKRINRLPAPYGDCIEEGKNEDYIYRDKEYSTEGCQRSCIQKYLVKKCGCGDPRFPRYRNTTNCPVANSKLRECLRKEIRIAARASKCECKQPCKQQVYSVSYSCARWPAGVASLSECDASLSPTECLQFHREQGALIEVYFEQLNYESLMESEAYGLPNLLSDFGGQLGLWMGVSVITIMEVGILFSELILRLFGSLFCFKCLRSNSTPEVDHSNAIQPDSNHYNKVPTGRKMRRSNQQIQDYCECHRADQNSPAVSTRSIPPKGYRLVQRSYRQRRSPSAQRQVWPPIPKVTVSNEHLPTKSNSSYFSTGYDVVRTIR</sequence>
<dbReference type="Pfam" id="PF00858">
    <property type="entry name" value="ASC"/>
    <property type="match status" value="1"/>
</dbReference>
<dbReference type="PANTHER" id="PTHR11690:SF282">
    <property type="entry name" value="DEGENERIN-LIKE PROTEIN ASIC-1"/>
    <property type="match status" value="1"/>
</dbReference>
<evidence type="ECO:0000256" key="15">
    <source>
        <dbReference type="SAM" id="Phobius"/>
    </source>
</evidence>
<evidence type="ECO:0000256" key="5">
    <source>
        <dbReference type="ARBA" id="ARBA00022692"/>
    </source>
</evidence>
<evidence type="ECO:0000256" key="1">
    <source>
        <dbReference type="ARBA" id="ARBA00004141"/>
    </source>
</evidence>
<comment type="similarity">
    <text evidence="2 13">Belongs to the amiloride-sensitive sodium channel (TC 1.A.6) family.</text>
</comment>
<keyword evidence="9 15" id="KW-0472">Membrane</keyword>
<dbReference type="GO" id="GO:0005886">
    <property type="term" value="C:plasma membrane"/>
    <property type="evidence" value="ECO:0007669"/>
    <property type="project" value="TreeGrafter"/>
</dbReference>
<keyword evidence="12 13" id="KW-0407">Ion channel</keyword>
<evidence type="ECO:0000313" key="16">
    <source>
        <dbReference type="EMBL" id="KAI1713557.1"/>
    </source>
</evidence>
<dbReference type="InterPro" id="IPR004726">
    <property type="entry name" value="Deg-1"/>
</dbReference>
<evidence type="ECO:0000256" key="10">
    <source>
        <dbReference type="ARBA" id="ARBA00023180"/>
    </source>
</evidence>